<keyword evidence="1" id="KW-0732">Signal</keyword>
<protein>
    <recommendedName>
        <fullName evidence="2">YtkA-like domain-containing protein</fullName>
    </recommendedName>
</protein>
<dbReference type="PROSITE" id="PS51257">
    <property type="entry name" value="PROKAR_LIPOPROTEIN"/>
    <property type="match status" value="1"/>
</dbReference>
<dbReference type="AlphaFoldDB" id="A0A2S9YLT1"/>
<dbReference type="InterPro" id="IPR032693">
    <property type="entry name" value="YtkA-like_dom"/>
</dbReference>
<sequence>MTRTSTSLLAASLLLGSIAGLMIGCDSEPGVGSPCASTEDCGGELICDVHDGQGTCQHEHGHGTHSGEEDAEEDCAADTRAEHYAVGLSKSGSLVTASFVSADPAPPIRGDNSWVLSFSDADGAALDDLEITVTPIMPDHGHGTPVSAEVTPTGVPGEYRLDPVNLFMAGYWEITLDIALADQQDSIMFGFCVD</sequence>
<accession>A0A2S9YLT1</accession>
<evidence type="ECO:0000256" key="1">
    <source>
        <dbReference type="SAM" id="SignalP"/>
    </source>
</evidence>
<feature type="domain" description="YtkA-like" evidence="2">
    <location>
        <begin position="103"/>
        <end position="176"/>
    </location>
</feature>
<evidence type="ECO:0000259" key="2">
    <source>
        <dbReference type="Pfam" id="PF13115"/>
    </source>
</evidence>
<dbReference type="Proteomes" id="UP000238823">
    <property type="component" value="Unassembled WGS sequence"/>
</dbReference>
<evidence type="ECO:0000313" key="3">
    <source>
        <dbReference type="EMBL" id="PRQ05992.1"/>
    </source>
</evidence>
<dbReference type="EMBL" id="PVNL01000086">
    <property type="protein sequence ID" value="PRQ05992.1"/>
    <property type="molecule type" value="Genomic_DNA"/>
</dbReference>
<feature type="chain" id="PRO_5015616779" description="YtkA-like domain-containing protein" evidence="1">
    <location>
        <begin position="24"/>
        <end position="194"/>
    </location>
</feature>
<comment type="caution">
    <text evidence="3">The sequence shown here is derived from an EMBL/GenBank/DDBJ whole genome shotgun (WGS) entry which is preliminary data.</text>
</comment>
<proteinExistence type="predicted"/>
<gene>
    <name evidence="3" type="ORF">ENSA7_42540</name>
</gene>
<feature type="signal peptide" evidence="1">
    <location>
        <begin position="1"/>
        <end position="23"/>
    </location>
</feature>
<evidence type="ECO:0000313" key="4">
    <source>
        <dbReference type="Proteomes" id="UP000238823"/>
    </source>
</evidence>
<dbReference type="Pfam" id="PF13115">
    <property type="entry name" value="YtkA"/>
    <property type="match status" value="1"/>
</dbReference>
<name>A0A2S9YLT1_9BACT</name>
<reference evidence="3 4" key="1">
    <citation type="submission" date="2018-03" db="EMBL/GenBank/DDBJ databases">
        <title>Draft Genome Sequences of the Obligatory Marine Myxobacteria Enhygromyxa salina SWB007.</title>
        <authorList>
            <person name="Poehlein A."/>
            <person name="Moghaddam J.A."/>
            <person name="Harms H."/>
            <person name="Alanjari M."/>
            <person name="Koenig G.M."/>
            <person name="Daniel R."/>
            <person name="Schaeberle T.F."/>
        </authorList>
    </citation>
    <scope>NUCLEOTIDE SEQUENCE [LARGE SCALE GENOMIC DNA]</scope>
    <source>
        <strain evidence="3 4">SWB007</strain>
    </source>
</reference>
<organism evidence="3 4">
    <name type="scientific">Enhygromyxa salina</name>
    <dbReference type="NCBI Taxonomy" id="215803"/>
    <lineage>
        <taxon>Bacteria</taxon>
        <taxon>Pseudomonadati</taxon>
        <taxon>Myxococcota</taxon>
        <taxon>Polyangia</taxon>
        <taxon>Nannocystales</taxon>
        <taxon>Nannocystaceae</taxon>
        <taxon>Enhygromyxa</taxon>
    </lineage>
</organism>